<dbReference type="EMBL" id="VOQR01000001">
    <property type="protein sequence ID" value="TXC72221.1"/>
    <property type="molecule type" value="Genomic_DNA"/>
</dbReference>
<evidence type="ECO:0000313" key="2">
    <source>
        <dbReference type="EMBL" id="TXC72221.1"/>
    </source>
</evidence>
<accession>A0A5C6UJ14</accession>
<dbReference type="InterPro" id="IPR009495">
    <property type="entry name" value="NrsF"/>
</dbReference>
<gene>
    <name evidence="2" type="ORF">FSB78_15675</name>
</gene>
<keyword evidence="1" id="KW-0472">Membrane</keyword>
<feature type="transmembrane region" description="Helical" evidence="1">
    <location>
        <begin position="160"/>
        <end position="177"/>
    </location>
</feature>
<dbReference type="Proteomes" id="UP000321250">
    <property type="component" value="Unassembled WGS sequence"/>
</dbReference>
<evidence type="ECO:0000256" key="1">
    <source>
        <dbReference type="SAM" id="Phobius"/>
    </source>
</evidence>
<evidence type="ECO:0000313" key="3">
    <source>
        <dbReference type="Proteomes" id="UP000321250"/>
    </source>
</evidence>
<dbReference type="RefSeq" id="WP_147083497.1">
    <property type="nucleotide sequence ID" value="NZ_VOQR01000001.1"/>
</dbReference>
<protein>
    <submittedName>
        <fullName evidence="2">DUF1109 domain-containing protein</fullName>
    </submittedName>
</protein>
<reference evidence="2 3" key="1">
    <citation type="journal article" date="2013" name="Antonie Van Leeuwenhoek">
        <title>Sphingomonas ginsenosidivorax sp. nov., with the ability to transform ginsenosides.</title>
        <authorList>
            <person name="Jin X.F."/>
            <person name="Kim J.K."/>
            <person name="Liu Q.M."/>
            <person name="Kang M.S."/>
            <person name="He D."/>
            <person name="Jin F.X."/>
            <person name="Kim S.C."/>
            <person name="Im W.T."/>
        </authorList>
    </citation>
    <scope>NUCLEOTIDE SEQUENCE [LARGE SCALE GENOMIC DNA]</scope>
    <source>
        <strain evidence="2 3">KHI67</strain>
    </source>
</reference>
<proteinExistence type="predicted"/>
<keyword evidence="1" id="KW-0812">Transmembrane</keyword>
<organism evidence="2 3">
    <name type="scientific">Sphingomonas ginsenosidivorax</name>
    <dbReference type="NCBI Taxonomy" id="862135"/>
    <lineage>
        <taxon>Bacteria</taxon>
        <taxon>Pseudomonadati</taxon>
        <taxon>Pseudomonadota</taxon>
        <taxon>Alphaproteobacteria</taxon>
        <taxon>Sphingomonadales</taxon>
        <taxon>Sphingomonadaceae</taxon>
        <taxon>Sphingomonas</taxon>
    </lineage>
</organism>
<sequence length="213" mass="22149">MLNDVFLDELASSLTPVRRRSVRRETGMLVGLGALELALFLGIGAMRPDMGQAIGLPFMWWKLGSLALIVAISVHTAVRSFSPTVSPRPGLILLTGVIGLAAIMGAVVSPGLSAGGTILERLSPAHGLVCMAAIVVLSLPMLGMLAILMRRGASTHAEGSALAVGVAGGSWGAFVFAFCCPANDPLYVLIWYCAGCAAVTLTSRLILPKYSTL</sequence>
<feature type="transmembrane region" description="Helical" evidence="1">
    <location>
        <begin position="189"/>
        <end position="207"/>
    </location>
</feature>
<feature type="transmembrane region" description="Helical" evidence="1">
    <location>
        <begin position="90"/>
        <end position="113"/>
    </location>
</feature>
<keyword evidence="3" id="KW-1185">Reference proteome</keyword>
<feature type="transmembrane region" description="Helical" evidence="1">
    <location>
        <begin position="125"/>
        <end position="148"/>
    </location>
</feature>
<dbReference type="OrthoDB" id="7256301at2"/>
<keyword evidence="1" id="KW-1133">Transmembrane helix</keyword>
<name>A0A5C6UJ14_9SPHN</name>
<feature type="transmembrane region" description="Helical" evidence="1">
    <location>
        <begin position="58"/>
        <end position="78"/>
    </location>
</feature>
<comment type="caution">
    <text evidence="2">The sequence shown here is derived from an EMBL/GenBank/DDBJ whole genome shotgun (WGS) entry which is preliminary data.</text>
</comment>
<feature type="transmembrane region" description="Helical" evidence="1">
    <location>
        <begin position="28"/>
        <end position="46"/>
    </location>
</feature>
<dbReference type="Pfam" id="PF06532">
    <property type="entry name" value="NrsF"/>
    <property type="match status" value="1"/>
</dbReference>
<dbReference type="AlphaFoldDB" id="A0A5C6UJ14"/>